<feature type="compositionally biased region" description="Basic and acidic residues" evidence="1">
    <location>
        <begin position="185"/>
        <end position="211"/>
    </location>
</feature>
<sequence>METVCEERDPGLHGFVEAVCADRRNRFCVTPPNIRTCFSETGEEETEIVGLVNGAGRGIQESVTSSDPSASALLASTQEEQDVAVEDDVVSESSWPACPAYDELLEVMSRATDRLDLPWRRERCELSTLNRPALVSLPFLPSLHAEVERFRFDERQWCLRGRYPFHTTTQSIPPGKEGMSGGKMDGGEERGGQEKRGKGRVVEERGMTHPL</sequence>
<dbReference type="Proteomes" id="UP000281406">
    <property type="component" value="Unassembled WGS sequence"/>
</dbReference>
<dbReference type="EMBL" id="RJVU01053030">
    <property type="protein sequence ID" value="ROL41024.1"/>
    <property type="molecule type" value="Genomic_DNA"/>
</dbReference>
<keyword evidence="3" id="KW-1185">Reference proteome</keyword>
<gene>
    <name evidence="2" type="ORF">DPX16_22867</name>
</gene>
<protein>
    <submittedName>
        <fullName evidence="2">Uncharacterized protein</fullName>
    </submittedName>
</protein>
<feature type="region of interest" description="Disordered" evidence="1">
    <location>
        <begin position="168"/>
        <end position="211"/>
    </location>
</feature>
<evidence type="ECO:0000313" key="2">
    <source>
        <dbReference type="EMBL" id="ROL41024.1"/>
    </source>
</evidence>
<evidence type="ECO:0000256" key="1">
    <source>
        <dbReference type="SAM" id="MobiDB-lite"/>
    </source>
</evidence>
<dbReference type="AlphaFoldDB" id="A0A3N0Y4I1"/>
<accession>A0A3N0Y4I1</accession>
<comment type="caution">
    <text evidence="2">The sequence shown here is derived from an EMBL/GenBank/DDBJ whole genome shotgun (WGS) entry which is preliminary data.</text>
</comment>
<proteinExistence type="predicted"/>
<evidence type="ECO:0000313" key="3">
    <source>
        <dbReference type="Proteomes" id="UP000281406"/>
    </source>
</evidence>
<reference evidence="2 3" key="1">
    <citation type="submission" date="2018-10" db="EMBL/GenBank/DDBJ databases">
        <title>Genome assembly for a Yunnan-Guizhou Plateau 3E fish, Anabarilius grahami (Regan), and its evolutionary and genetic applications.</title>
        <authorList>
            <person name="Jiang W."/>
        </authorList>
    </citation>
    <scope>NUCLEOTIDE SEQUENCE [LARGE SCALE GENOMIC DNA]</scope>
    <source>
        <strain evidence="2">AG-KIZ</strain>
        <tissue evidence="2">Muscle</tissue>
    </source>
</reference>
<name>A0A3N0Y4I1_ANAGA</name>
<organism evidence="2 3">
    <name type="scientific">Anabarilius grahami</name>
    <name type="common">Kanglang fish</name>
    <name type="synonym">Barilius grahami</name>
    <dbReference type="NCBI Taxonomy" id="495550"/>
    <lineage>
        <taxon>Eukaryota</taxon>
        <taxon>Metazoa</taxon>
        <taxon>Chordata</taxon>
        <taxon>Craniata</taxon>
        <taxon>Vertebrata</taxon>
        <taxon>Euteleostomi</taxon>
        <taxon>Actinopterygii</taxon>
        <taxon>Neopterygii</taxon>
        <taxon>Teleostei</taxon>
        <taxon>Ostariophysi</taxon>
        <taxon>Cypriniformes</taxon>
        <taxon>Xenocyprididae</taxon>
        <taxon>Xenocypridinae</taxon>
        <taxon>Xenocypridinae incertae sedis</taxon>
        <taxon>Anabarilius</taxon>
    </lineage>
</organism>